<comment type="caution">
    <text evidence="2">The sequence shown here is derived from an EMBL/GenBank/DDBJ whole genome shotgun (WGS) entry which is preliminary data.</text>
</comment>
<organism evidence="2 3">
    <name type="scientific">Puccinia coronata f. sp. avenae</name>
    <dbReference type="NCBI Taxonomy" id="200324"/>
    <lineage>
        <taxon>Eukaryota</taxon>
        <taxon>Fungi</taxon>
        <taxon>Dikarya</taxon>
        <taxon>Basidiomycota</taxon>
        <taxon>Pucciniomycotina</taxon>
        <taxon>Pucciniomycetes</taxon>
        <taxon>Pucciniales</taxon>
        <taxon>Pucciniaceae</taxon>
        <taxon>Puccinia</taxon>
    </lineage>
</organism>
<feature type="compositionally biased region" description="Basic and acidic residues" evidence="1">
    <location>
        <begin position="232"/>
        <end position="248"/>
    </location>
</feature>
<dbReference type="EMBL" id="PGCI01000736">
    <property type="protein sequence ID" value="PLW18261.1"/>
    <property type="molecule type" value="Genomic_DNA"/>
</dbReference>
<sequence>MSLEQCQDVAMMLGQMTSQDEVYFSLARRPRLLQDIFILDNISMKHLPSKRLTTSRLLAGRVQRHNCGLGALMRPRKAKPLPQGSYGQRSPRRVTESLRADHHPIRPEWLASGGTADKRTTTRLEPTTCGYGPVLLRPGDGGKGDGCGDFPSNGGGRRVAANRPHRPCSVAPTIMVTVLPACLGRQGRHVVTSRPHAVSMTEPSQLAGSPDLTTPAELIGVHGLIGVSPDCTRGDTPRPDSTRGFRAL</sequence>
<reference evidence="2 3" key="1">
    <citation type="submission" date="2017-11" db="EMBL/GenBank/DDBJ databases">
        <title>De novo assembly and phasing of dikaryotic genomes from two isolates of Puccinia coronata f. sp. avenae, the causal agent of oat crown rust.</title>
        <authorList>
            <person name="Miller M.E."/>
            <person name="Zhang Y."/>
            <person name="Omidvar V."/>
            <person name="Sperschneider J."/>
            <person name="Schwessinger B."/>
            <person name="Raley C."/>
            <person name="Palmer J.M."/>
            <person name="Garnica D."/>
            <person name="Upadhyaya N."/>
            <person name="Rathjen J."/>
            <person name="Taylor J.M."/>
            <person name="Park R.F."/>
            <person name="Dodds P.N."/>
            <person name="Hirsch C.D."/>
            <person name="Kianian S.F."/>
            <person name="Figueroa M."/>
        </authorList>
    </citation>
    <scope>NUCLEOTIDE SEQUENCE [LARGE SCALE GENOMIC DNA]</scope>
    <source>
        <strain evidence="2">12SD80</strain>
    </source>
</reference>
<dbReference type="AlphaFoldDB" id="A0A2N5SYF1"/>
<evidence type="ECO:0000313" key="3">
    <source>
        <dbReference type="Proteomes" id="UP000235392"/>
    </source>
</evidence>
<evidence type="ECO:0000256" key="1">
    <source>
        <dbReference type="SAM" id="MobiDB-lite"/>
    </source>
</evidence>
<proteinExistence type="predicted"/>
<accession>A0A2N5SYF1</accession>
<feature type="region of interest" description="Disordered" evidence="1">
    <location>
        <begin position="229"/>
        <end position="248"/>
    </location>
</feature>
<gene>
    <name evidence="2" type="ORF">PCASD_16077</name>
</gene>
<protein>
    <submittedName>
        <fullName evidence="2">Uncharacterized protein</fullName>
    </submittedName>
</protein>
<name>A0A2N5SYF1_9BASI</name>
<dbReference type="Proteomes" id="UP000235392">
    <property type="component" value="Unassembled WGS sequence"/>
</dbReference>
<evidence type="ECO:0000313" key="2">
    <source>
        <dbReference type="EMBL" id="PLW18261.1"/>
    </source>
</evidence>
<feature type="region of interest" description="Disordered" evidence="1">
    <location>
        <begin position="75"/>
        <end position="96"/>
    </location>
</feature>